<keyword evidence="2" id="KW-0418">Kinase</keyword>
<gene>
    <name evidence="2" type="ORF">MSAN_01407000</name>
</gene>
<dbReference type="EMBL" id="JACAZH010000011">
    <property type="protein sequence ID" value="KAF7354922.1"/>
    <property type="molecule type" value="Genomic_DNA"/>
</dbReference>
<dbReference type="SUPFAM" id="SSF56112">
    <property type="entry name" value="Protein kinase-like (PK-like)"/>
    <property type="match status" value="1"/>
</dbReference>
<evidence type="ECO:0000313" key="3">
    <source>
        <dbReference type="Proteomes" id="UP000623467"/>
    </source>
</evidence>
<dbReference type="OrthoDB" id="3061737at2759"/>
<evidence type="ECO:0000256" key="1">
    <source>
        <dbReference type="SAM" id="MobiDB-lite"/>
    </source>
</evidence>
<sequence>MPSCSTSLDESKTRNQCTLERVETFRPTRPVPPLPSKYSGLTSLFLPPIVCRATSTHSAPSKTNFSEIFCSFPDDKLQVEVLTRFENWVQTIGDPDIPQAAHSFWEDIVDMIQTDDYASENWVLDLYGAIRAIVSLLIKAGTAQRLYVANAGGKGEKTLCVMEKMGNSRICLSGVPMEFKQNAALLGFLGEYVQGPNPIHSTKTHKGGYAIMAKLDMHRQSFQALKEPAILSQLAFLSQPQPEKQNTPPRCCYGAVFSGTYIVLVQWVQLELVPLWKAMRHSRILDIGSIYATEPLFALLIGMLLPADVVPLPNPDLQSQGFKDVEEAINVWSGHGGGGNGGGGAGTKRGPPSDSDGRPKKRRNTASGQCAVIENKLELAIKTRTVKAMNVEFADGSKHLHCPVYAVAEALKLLTGKLLAEAPELVKRSHNLSVRFGDNPLTAKMSGRLPSKVPDTVWRGEVDEHLVVLKICYSPDFGKLANELGAYERLAKFRPKIVAAHGVIVAPNFSWAALLMEDSGETVASSGGWAALPWSECQSLFHTVHDFHKLGIEHGDIAARNVLLPSRGGTSIADFGEADLKHRCQGWMCPELEELRCILAEDE</sequence>
<dbReference type="GO" id="GO:0004672">
    <property type="term" value="F:protein kinase activity"/>
    <property type="evidence" value="ECO:0007669"/>
    <property type="project" value="InterPro"/>
</dbReference>
<proteinExistence type="predicted"/>
<name>A0A8H6YAK3_9AGAR</name>
<comment type="caution">
    <text evidence="2">The sequence shown here is derived from an EMBL/GenBank/DDBJ whole genome shotgun (WGS) entry which is preliminary data.</text>
</comment>
<reference evidence="2" key="1">
    <citation type="submission" date="2020-05" db="EMBL/GenBank/DDBJ databases">
        <title>Mycena genomes resolve the evolution of fungal bioluminescence.</title>
        <authorList>
            <person name="Tsai I.J."/>
        </authorList>
    </citation>
    <scope>NUCLEOTIDE SEQUENCE</scope>
    <source>
        <strain evidence="2">160909Yilan</strain>
    </source>
</reference>
<dbReference type="InterPro" id="IPR052396">
    <property type="entry name" value="Meiotic_Drive_Suppr_Kinase"/>
</dbReference>
<dbReference type="AlphaFoldDB" id="A0A8H6YAK3"/>
<evidence type="ECO:0000313" key="2">
    <source>
        <dbReference type="EMBL" id="KAF7354922.1"/>
    </source>
</evidence>
<dbReference type="Gene3D" id="1.10.510.10">
    <property type="entry name" value="Transferase(Phosphotransferase) domain 1"/>
    <property type="match status" value="1"/>
</dbReference>
<dbReference type="PANTHER" id="PTHR37171">
    <property type="entry name" value="SERINE/THREONINE-PROTEIN KINASE YRZF-RELATED"/>
    <property type="match status" value="1"/>
</dbReference>
<dbReference type="InterPro" id="IPR011009">
    <property type="entry name" value="Kinase-like_dom_sf"/>
</dbReference>
<keyword evidence="3" id="KW-1185">Reference proteome</keyword>
<dbReference type="Proteomes" id="UP000623467">
    <property type="component" value="Unassembled WGS sequence"/>
</dbReference>
<dbReference type="PROSITE" id="PS00109">
    <property type="entry name" value="PROTEIN_KINASE_TYR"/>
    <property type="match status" value="1"/>
</dbReference>
<feature type="region of interest" description="Disordered" evidence="1">
    <location>
        <begin position="336"/>
        <end position="367"/>
    </location>
</feature>
<feature type="compositionally biased region" description="Gly residues" evidence="1">
    <location>
        <begin position="336"/>
        <end position="347"/>
    </location>
</feature>
<dbReference type="InterPro" id="IPR008266">
    <property type="entry name" value="Tyr_kinase_AS"/>
</dbReference>
<keyword evidence="2" id="KW-0808">Transferase</keyword>
<dbReference type="PANTHER" id="PTHR37171:SF1">
    <property type="entry name" value="SERINE_THREONINE-PROTEIN KINASE YRZF-RELATED"/>
    <property type="match status" value="1"/>
</dbReference>
<accession>A0A8H6YAK3</accession>
<protein>
    <submittedName>
        <fullName evidence="2">Protein kinase domain-containing protein</fullName>
    </submittedName>
</protein>
<organism evidence="2 3">
    <name type="scientific">Mycena sanguinolenta</name>
    <dbReference type="NCBI Taxonomy" id="230812"/>
    <lineage>
        <taxon>Eukaryota</taxon>
        <taxon>Fungi</taxon>
        <taxon>Dikarya</taxon>
        <taxon>Basidiomycota</taxon>
        <taxon>Agaricomycotina</taxon>
        <taxon>Agaricomycetes</taxon>
        <taxon>Agaricomycetidae</taxon>
        <taxon>Agaricales</taxon>
        <taxon>Marasmiineae</taxon>
        <taxon>Mycenaceae</taxon>
        <taxon>Mycena</taxon>
    </lineage>
</organism>